<gene>
    <name evidence="1" type="ORF">NC99_30300</name>
</gene>
<evidence type="ECO:0000313" key="2">
    <source>
        <dbReference type="Proteomes" id="UP000036958"/>
    </source>
</evidence>
<name>A0A0L8V749_9BACT</name>
<proteinExistence type="predicted"/>
<dbReference type="AlphaFoldDB" id="A0A0L8V749"/>
<protein>
    <submittedName>
        <fullName evidence="1">Uncharacterized protein</fullName>
    </submittedName>
</protein>
<accession>A0A0L8V749</accession>
<dbReference type="EMBL" id="LGIA01000171">
    <property type="protein sequence ID" value="KOH44037.1"/>
    <property type="molecule type" value="Genomic_DNA"/>
</dbReference>
<organism evidence="1 2">
    <name type="scientific">Sunxiuqinia dokdonensis</name>
    <dbReference type="NCBI Taxonomy" id="1409788"/>
    <lineage>
        <taxon>Bacteria</taxon>
        <taxon>Pseudomonadati</taxon>
        <taxon>Bacteroidota</taxon>
        <taxon>Bacteroidia</taxon>
        <taxon>Marinilabiliales</taxon>
        <taxon>Prolixibacteraceae</taxon>
        <taxon>Sunxiuqinia</taxon>
    </lineage>
</organism>
<evidence type="ECO:0000313" key="1">
    <source>
        <dbReference type="EMBL" id="KOH44037.1"/>
    </source>
</evidence>
<dbReference type="Proteomes" id="UP000036958">
    <property type="component" value="Unassembled WGS sequence"/>
</dbReference>
<sequence>MMNYLFEIEGRSKTKIDKKTLIQSSINRNQSPQFHSI</sequence>
<keyword evidence="2" id="KW-1185">Reference proteome</keyword>
<reference evidence="2" key="1">
    <citation type="submission" date="2015-07" db="EMBL/GenBank/DDBJ databases">
        <title>Genome sequencing of Sunxiuqinia dokdonensis strain SK.</title>
        <authorList>
            <person name="Ahn S."/>
            <person name="Kim B.-C."/>
        </authorList>
    </citation>
    <scope>NUCLEOTIDE SEQUENCE [LARGE SCALE GENOMIC DNA]</scope>
    <source>
        <strain evidence="2">SK</strain>
    </source>
</reference>
<comment type="caution">
    <text evidence="1">The sequence shown here is derived from an EMBL/GenBank/DDBJ whole genome shotgun (WGS) entry which is preliminary data.</text>
</comment>